<dbReference type="SUPFAM" id="SSF88697">
    <property type="entry name" value="PUA domain-like"/>
    <property type="match status" value="1"/>
</dbReference>
<name>A0A2Z2HQ37_9EURY</name>
<sequence>MARIDASDLLPAERLRSAALEGEITQLHRGDPHAAEGDTFEIGDTTFEVVEVFEQRLGALTDEDARAEGSPDLEAYRRRIERTHDTEWDDEKTAFCHRFEPIS</sequence>
<evidence type="ECO:0008006" key="3">
    <source>
        <dbReference type="Google" id="ProtNLM"/>
    </source>
</evidence>
<keyword evidence="2" id="KW-1185">Reference proteome</keyword>
<accession>A0A2Z2HQ37</accession>
<dbReference type="Proteomes" id="UP000250088">
    <property type="component" value="Chromosome"/>
</dbReference>
<dbReference type="KEGG" id="naj:B1756_05305"/>
<gene>
    <name evidence="1" type="ORF">B1756_05305</name>
</gene>
<protein>
    <recommendedName>
        <fullName evidence="3">ASCH domain-containing protein</fullName>
    </recommendedName>
</protein>
<dbReference type="GeneID" id="32893473"/>
<evidence type="ECO:0000313" key="1">
    <source>
        <dbReference type="EMBL" id="ARS89220.1"/>
    </source>
</evidence>
<organism evidence="1 2">
    <name type="scientific">Natrarchaeobaculum aegyptiacum</name>
    <dbReference type="NCBI Taxonomy" id="745377"/>
    <lineage>
        <taxon>Archaea</taxon>
        <taxon>Methanobacteriati</taxon>
        <taxon>Methanobacteriota</taxon>
        <taxon>Stenosarchaea group</taxon>
        <taxon>Halobacteria</taxon>
        <taxon>Halobacteriales</taxon>
        <taxon>Natrialbaceae</taxon>
        <taxon>Natrarchaeobaculum</taxon>
    </lineage>
</organism>
<evidence type="ECO:0000313" key="2">
    <source>
        <dbReference type="Proteomes" id="UP000250088"/>
    </source>
</evidence>
<dbReference type="EMBL" id="CP019893">
    <property type="protein sequence ID" value="ARS89220.1"/>
    <property type="molecule type" value="Genomic_DNA"/>
</dbReference>
<dbReference type="InterPro" id="IPR015947">
    <property type="entry name" value="PUA-like_sf"/>
</dbReference>
<dbReference type="AlphaFoldDB" id="A0A2Z2HQ37"/>
<dbReference type="RefSeq" id="WP_086887605.1">
    <property type="nucleotide sequence ID" value="NZ_CP019893.1"/>
</dbReference>
<dbReference type="OrthoDB" id="359403at2157"/>
<reference evidence="2" key="1">
    <citation type="submission" date="2017-02" db="EMBL/GenBank/DDBJ databases">
        <title>Natronthermophilus aegyptiacus gen. nov.,sp. nov., an aerobic, extremely halophilic alkalithermophilic archaeon isolated from the athalassohaline Wadi An Natrun, Egypt.</title>
        <authorList>
            <person name="Zhao B."/>
        </authorList>
    </citation>
    <scope>NUCLEOTIDE SEQUENCE [LARGE SCALE GENOMIC DNA]</scope>
    <source>
        <strain evidence="2">JW/NM-HA 15</strain>
    </source>
</reference>
<proteinExistence type="predicted"/>